<dbReference type="Pfam" id="PF00583">
    <property type="entry name" value="Acetyltransf_1"/>
    <property type="match status" value="1"/>
</dbReference>
<protein>
    <submittedName>
        <fullName evidence="4">GNAT family N-acetyltransferase</fullName>
        <ecNumber evidence="4">2.3.-.-</ecNumber>
    </submittedName>
</protein>
<feature type="domain" description="N-acetyltransferase" evidence="3">
    <location>
        <begin position="3"/>
        <end position="146"/>
    </location>
</feature>
<comment type="caution">
    <text evidence="4">The sequence shown here is derived from an EMBL/GenBank/DDBJ whole genome shotgun (WGS) entry which is preliminary data.</text>
</comment>
<dbReference type="InterPro" id="IPR016181">
    <property type="entry name" value="Acyl_CoA_acyltransferase"/>
</dbReference>
<accession>A0ABW1VW70</accession>
<keyword evidence="5" id="KW-1185">Reference proteome</keyword>
<gene>
    <name evidence="4" type="ORF">ACFP9W_07810</name>
</gene>
<dbReference type="SUPFAM" id="SSF55729">
    <property type="entry name" value="Acyl-CoA N-acyltransferases (Nat)"/>
    <property type="match status" value="1"/>
</dbReference>
<organism evidence="4 5">
    <name type="scientific">Tatumella terrea</name>
    <dbReference type="NCBI Taxonomy" id="419007"/>
    <lineage>
        <taxon>Bacteria</taxon>
        <taxon>Pseudomonadati</taxon>
        <taxon>Pseudomonadota</taxon>
        <taxon>Gammaproteobacteria</taxon>
        <taxon>Enterobacterales</taxon>
        <taxon>Erwiniaceae</taxon>
        <taxon>Tatumella</taxon>
    </lineage>
</organism>
<dbReference type="PANTHER" id="PTHR10545:SF42">
    <property type="entry name" value="ACETYLTRANSFERASE"/>
    <property type="match status" value="1"/>
</dbReference>
<dbReference type="Proteomes" id="UP001596230">
    <property type="component" value="Unassembled WGS sequence"/>
</dbReference>
<proteinExistence type="predicted"/>
<evidence type="ECO:0000313" key="4">
    <source>
        <dbReference type="EMBL" id="MFC6377992.1"/>
    </source>
</evidence>
<dbReference type="InterPro" id="IPR000182">
    <property type="entry name" value="GNAT_dom"/>
</dbReference>
<dbReference type="PANTHER" id="PTHR10545">
    <property type="entry name" value="DIAMINE N-ACETYLTRANSFERASE"/>
    <property type="match status" value="1"/>
</dbReference>
<evidence type="ECO:0000256" key="2">
    <source>
        <dbReference type="ARBA" id="ARBA00023315"/>
    </source>
</evidence>
<dbReference type="InterPro" id="IPR051016">
    <property type="entry name" value="Diverse_Substrate_AcTransf"/>
</dbReference>
<name>A0ABW1VW70_9GAMM</name>
<dbReference type="EMBL" id="JBHSUB010000008">
    <property type="protein sequence ID" value="MFC6377992.1"/>
    <property type="molecule type" value="Genomic_DNA"/>
</dbReference>
<evidence type="ECO:0000259" key="3">
    <source>
        <dbReference type="PROSITE" id="PS51186"/>
    </source>
</evidence>
<evidence type="ECO:0000313" key="5">
    <source>
        <dbReference type="Proteomes" id="UP001596230"/>
    </source>
</evidence>
<reference evidence="5" key="1">
    <citation type="journal article" date="2019" name="Int. J. Syst. Evol. Microbiol.">
        <title>The Global Catalogue of Microorganisms (GCM) 10K type strain sequencing project: providing services to taxonomists for standard genome sequencing and annotation.</title>
        <authorList>
            <consortium name="The Broad Institute Genomics Platform"/>
            <consortium name="The Broad Institute Genome Sequencing Center for Infectious Disease"/>
            <person name="Wu L."/>
            <person name="Ma J."/>
        </authorList>
    </citation>
    <scope>NUCLEOTIDE SEQUENCE [LARGE SCALE GENOMIC DNA]</scope>
    <source>
        <strain evidence="5">CGMCC 1.18518</strain>
    </source>
</reference>
<dbReference type="EC" id="2.3.-.-" evidence="4"/>
<sequence>MTVRIREVQAGDYDAWMTLWQQYLAFAGSELDQSVTLSTWERALSPDSSLMCRVAETDKQIIGFAIFVLHEGAWYTQPLCYLEDLFVDETMRGLGAGKALIEAIRDEAKEKSWAKVYWITRESNPARKLYDRLAELGDFVRYSISL</sequence>
<dbReference type="RefSeq" id="WP_212715131.1">
    <property type="nucleotide sequence ID" value="NZ_BAAAFX010000013.1"/>
</dbReference>
<dbReference type="CDD" id="cd04301">
    <property type="entry name" value="NAT_SF"/>
    <property type="match status" value="1"/>
</dbReference>
<dbReference type="GO" id="GO:0016746">
    <property type="term" value="F:acyltransferase activity"/>
    <property type="evidence" value="ECO:0007669"/>
    <property type="project" value="UniProtKB-KW"/>
</dbReference>
<dbReference type="PROSITE" id="PS51186">
    <property type="entry name" value="GNAT"/>
    <property type="match status" value="1"/>
</dbReference>
<keyword evidence="1 4" id="KW-0808">Transferase</keyword>
<evidence type="ECO:0000256" key="1">
    <source>
        <dbReference type="ARBA" id="ARBA00022679"/>
    </source>
</evidence>
<keyword evidence="2 4" id="KW-0012">Acyltransferase</keyword>
<dbReference type="Gene3D" id="3.40.630.30">
    <property type="match status" value="1"/>
</dbReference>